<dbReference type="Pfam" id="PF00078">
    <property type="entry name" value="RVT_1"/>
    <property type="match status" value="1"/>
</dbReference>
<reference evidence="2" key="1">
    <citation type="submission" date="2021-04" db="EMBL/GenBank/DDBJ databases">
        <authorList>
            <consortium name="Wellcome Sanger Institute Data Sharing"/>
        </authorList>
    </citation>
    <scope>NUCLEOTIDE SEQUENCE [LARGE SCALE GENOMIC DNA]</scope>
</reference>
<sequence>MMRCGNYVGMLLLDLRKAFNTVNHDILTSKLQCMGFSNLALKWFLSYLTDRTQVCDVEVTLSEPQSIVCGVPQGSILGPLLFLLYINDMSAVVHCKLLLYADDSALLVPGCNVRDIKNTLGAELESVNQWLIDNKLSMHLGKTEPILFGTKRKLAKSNVLKVIYLSLA</sequence>
<accession>A0A671TKH7</accession>
<dbReference type="PANTHER" id="PTHR33332">
    <property type="entry name" value="REVERSE TRANSCRIPTASE DOMAIN-CONTAINING PROTEIN"/>
    <property type="match status" value="1"/>
</dbReference>
<dbReference type="InParanoid" id="A0A671TKH7"/>
<proteinExistence type="predicted"/>
<reference evidence="2" key="3">
    <citation type="submission" date="2025-09" db="UniProtKB">
        <authorList>
            <consortium name="Ensembl"/>
        </authorList>
    </citation>
    <scope>IDENTIFICATION</scope>
</reference>
<dbReference type="SUPFAM" id="SSF56672">
    <property type="entry name" value="DNA/RNA polymerases"/>
    <property type="match status" value="1"/>
</dbReference>
<keyword evidence="3" id="KW-1185">Reference proteome</keyword>
<protein>
    <recommendedName>
        <fullName evidence="1">Reverse transcriptase domain-containing protein</fullName>
    </recommendedName>
</protein>
<organism evidence="2 3">
    <name type="scientific">Sparus aurata</name>
    <name type="common">Gilthead sea bream</name>
    <dbReference type="NCBI Taxonomy" id="8175"/>
    <lineage>
        <taxon>Eukaryota</taxon>
        <taxon>Metazoa</taxon>
        <taxon>Chordata</taxon>
        <taxon>Craniata</taxon>
        <taxon>Vertebrata</taxon>
        <taxon>Euteleostomi</taxon>
        <taxon>Actinopterygii</taxon>
        <taxon>Neopterygii</taxon>
        <taxon>Teleostei</taxon>
        <taxon>Neoteleostei</taxon>
        <taxon>Acanthomorphata</taxon>
        <taxon>Eupercaria</taxon>
        <taxon>Spariformes</taxon>
        <taxon>Sparidae</taxon>
        <taxon>Sparus</taxon>
    </lineage>
</organism>
<evidence type="ECO:0000259" key="1">
    <source>
        <dbReference type="PROSITE" id="PS50878"/>
    </source>
</evidence>
<dbReference type="InterPro" id="IPR000477">
    <property type="entry name" value="RT_dom"/>
</dbReference>
<dbReference type="InterPro" id="IPR043502">
    <property type="entry name" value="DNA/RNA_pol_sf"/>
</dbReference>
<reference evidence="2" key="2">
    <citation type="submission" date="2025-08" db="UniProtKB">
        <authorList>
            <consortium name="Ensembl"/>
        </authorList>
    </citation>
    <scope>IDENTIFICATION</scope>
</reference>
<dbReference type="AlphaFoldDB" id="A0A671TKH7"/>
<feature type="domain" description="Reverse transcriptase" evidence="1">
    <location>
        <begin position="1"/>
        <end position="167"/>
    </location>
</feature>
<dbReference type="PROSITE" id="PS50878">
    <property type="entry name" value="RT_POL"/>
    <property type="match status" value="1"/>
</dbReference>
<evidence type="ECO:0000313" key="3">
    <source>
        <dbReference type="Proteomes" id="UP000472265"/>
    </source>
</evidence>
<dbReference type="Ensembl" id="ENSSAUT00010001355.1">
    <property type="protein sequence ID" value="ENSSAUP00010001302.1"/>
    <property type="gene ID" value="ENSSAUG00010000684.1"/>
</dbReference>
<evidence type="ECO:0000313" key="2">
    <source>
        <dbReference type="Ensembl" id="ENSSAUP00010001302.1"/>
    </source>
</evidence>
<dbReference type="Proteomes" id="UP000472265">
    <property type="component" value="Chromosome 1"/>
</dbReference>
<name>A0A671TKH7_SPAAU</name>
<dbReference type="GeneTree" id="ENSGT01120000271879"/>
<dbReference type="OMA" id="MELIREW"/>